<evidence type="ECO:0000259" key="2">
    <source>
        <dbReference type="Pfam" id="PF17667"/>
    </source>
</evidence>
<dbReference type="PANTHER" id="PTHR38248:SF2">
    <property type="entry name" value="FUNK1 11"/>
    <property type="match status" value="1"/>
</dbReference>
<dbReference type="PANTHER" id="PTHR38248">
    <property type="entry name" value="FUNK1 6"/>
    <property type="match status" value="1"/>
</dbReference>
<evidence type="ECO:0000313" key="3">
    <source>
        <dbReference type="EMBL" id="KAE9406612.1"/>
    </source>
</evidence>
<protein>
    <recommendedName>
        <fullName evidence="2">Fungal-type protein kinase domain-containing protein</fullName>
    </recommendedName>
</protein>
<dbReference type="Proteomes" id="UP000799118">
    <property type="component" value="Unassembled WGS sequence"/>
</dbReference>
<dbReference type="Pfam" id="PF17667">
    <property type="entry name" value="Pkinase_fungal"/>
    <property type="match status" value="1"/>
</dbReference>
<dbReference type="InterPro" id="IPR011009">
    <property type="entry name" value="Kinase-like_dom_sf"/>
</dbReference>
<dbReference type="OrthoDB" id="312874at2759"/>
<dbReference type="InterPro" id="IPR040976">
    <property type="entry name" value="Pkinase_fungal"/>
</dbReference>
<dbReference type="Gene3D" id="1.10.510.10">
    <property type="entry name" value="Transferase(Phosphotransferase) domain 1"/>
    <property type="match status" value="1"/>
</dbReference>
<dbReference type="SUPFAM" id="SSF56112">
    <property type="entry name" value="Protein kinase-like (PK-like)"/>
    <property type="match status" value="1"/>
</dbReference>
<feature type="region of interest" description="Disordered" evidence="1">
    <location>
        <begin position="718"/>
        <end position="740"/>
    </location>
</feature>
<feature type="domain" description="Fungal-type protein kinase" evidence="2">
    <location>
        <begin position="192"/>
        <end position="562"/>
    </location>
</feature>
<evidence type="ECO:0000313" key="4">
    <source>
        <dbReference type="Proteomes" id="UP000799118"/>
    </source>
</evidence>
<gene>
    <name evidence="3" type="ORF">BT96DRAFT_987449</name>
</gene>
<evidence type="ECO:0000256" key="1">
    <source>
        <dbReference type="SAM" id="MobiDB-lite"/>
    </source>
</evidence>
<dbReference type="EMBL" id="ML769401">
    <property type="protein sequence ID" value="KAE9406612.1"/>
    <property type="molecule type" value="Genomic_DNA"/>
</dbReference>
<dbReference type="AlphaFoldDB" id="A0A6A4I410"/>
<reference evidence="3" key="1">
    <citation type="journal article" date="2019" name="Environ. Microbiol.">
        <title>Fungal ecological strategies reflected in gene transcription - a case study of two litter decomposers.</title>
        <authorList>
            <person name="Barbi F."/>
            <person name="Kohler A."/>
            <person name="Barry K."/>
            <person name="Baskaran P."/>
            <person name="Daum C."/>
            <person name="Fauchery L."/>
            <person name="Ihrmark K."/>
            <person name="Kuo A."/>
            <person name="LaButti K."/>
            <person name="Lipzen A."/>
            <person name="Morin E."/>
            <person name="Grigoriev I.V."/>
            <person name="Henrissat B."/>
            <person name="Lindahl B."/>
            <person name="Martin F."/>
        </authorList>
    </citation>
    <scope>NUCLEOTIDE SEQUENCE</scope>
    <source>
        <strain evidence="3">JB14</strain>
    </source>
</reference>
<name>A0A6A4I410_9AGAR</name>
<accession>A0A6A4I410</accession>
<sequence>MVPELPVEWYFQHILPPLPAGADLDVVLELLREDGVIIGSESESGDRWPAFGSKLLEPCLQSTDLEENFLGLKAEEGEKFEGFGILEALFDAVIDASREQMPSLEQRSTMIFPPREDTLFSEGAGGSNDQQRMPPAFFVSVSGLDCDCEKSAVGQCTCLYPNWHEMLNPCYFEEAAGIDEEHTQAYQNNSDKYVLQGLQDILSKDPCRQFTFGTTIVRHRDSSSMKMRLWIANRAVILKTEPFDFLMNPRLLIHLFIVLACSSYTDLGWDPSINCISESRLSSSPMDHNQKAEPVYTIQVNGRTYTTVQVLADFSTNRIVCPATRVWLVQDCRGKRYVLKDVWINVSREPEHVIRNRILEDVEVKCGIENCEILKERMLTPVTYAVMDRTDCMMRMDDCIVGDEPPESSKESIDFEELLGPVSHKYHYRVVFQEHATTVLEEKSYMKVFVTLADVLRALEIMHRAGWVHRDVSGGNVYSYEANGTQRGLLGDFEYAKNDQDVEESRLVGTADFIACETALRLWLFKPALSNDSEDPDKIQPIPFAPNPLHDLESLWWILVFIMFDTPNLIQDSASFVLRSKVKRKLFPGKSRIFQGLHLSWRLAYLKDPTMYDNGRSGLSSSLSPVNDVVRQIGGLIVQYYREAEKFRMWKGIDAKDFTVHEKIRALLEGSYRDAIAHIHIIRGLRVRMRGVVMIIDRGNLPSLTEIARLQSPTLVSNGTRKRRFSEEHEDEPATKTSRA</sequence>
<organism evidence="3 4">
    <name type="scientific">Gymnopus androsaceus JB14</name>
    <dbReference type="NCBI Taxonomy" id="1447944"/>
    <lineage>
        <taxon>Eukaryota</taxon>
        <taxon>Fungi</taxon>
        <taxon>Dikarya</taxon>
        <taxon>Basidiomycota</taxon>
        <taxon>Agaricomycotina</taxon>
        <taxon>Agaricomycetes</taxon>
        <taxon>Agaricomycetidae</taxon>
        <taxon>Agaricales</taxon>
        <taxon>Marasmiineae</taxon>
        <taxon>Omphalotaceae</taxon>
        <taxon>Gymnopus</taxon>
    </lineage>
</organism>
<keyword evidence="4" id="KW-1185">Reference proteome</keyword>
<proteinExistence type="predicted"/>